<keyword evidence="2" id="KW-1185">Reference proteome</keyword>
<organism evidence="1 2">
    <name type="scientific">Penicillium chrysogenum</name>
    <name type="common">Penicillium notatum</name>
    <dbReference type="NCBI Taxonomy" id="5076"/>
    <lineage>
        <taxon>Eukaryota</taxon>
        <taxon>Fungi</taxon>
        <taxon>Dikarya</taxon>
        <taxon>Ascomycota</taxon>
        <taxon>Pezizomycotina</taxon>
        <taxon>Eurotiomycetes</taxon>
        <taxon>Eurotiomycetidae</taxon>
        <taxon>Eurotiales</taxon>
        <taxon>Aspergillaceae</taxon>
        <taxon>Penicillium</taxon>
        <taxon>Penicillium chrysogenum species complex</taxon>
    </lineage>
</organism>
<evidence type="ECO:0000313" key="1">
    <source>
        <dbReference type="EMBL" id="KAJ5260707.1"/>
    </source>
</evidence>
<dbReference type="Proteomes" id="UP001220256">
    <property type="component" value="Unassembled WGS sequence"/>
</dbReference>
<reference evidence="1 2" key="1">
    <citation type="journal article" date="2023" name="IMA Fungus">
        <title>Comparative genomic study of the Penicillium genus elucidates a diverse pangenome and 15 lateral gene transfer events.</title>
        <authorList>
            <person name="Petersen C."/>
            <person name="Sorensen T."/>
            <person name="Nielsen M.R."/>
            <person name="Sondergaard T.E."/>
            <person name="Sorensen J.L."/>
            <person name="Fitzpatrick D.A."/>
            <person name="Frisvad J.C."/>
            <person name="Nielsen K.L."/>
        </authorList>
    </citation>
    <scope>NUCLEOTIDE SEQUENCE [LARGE SCALE GENOMIC DNA]</scope>
    <source>
        <strain evidence="1 2">IBT 3361</strain>
    </source>
</reference>
<accession>A0ABQ8W969</accession>
<proteinExistence type="predicted"/>
<gene>
    <name evidence="1" type="ORF">N7505_009057</name>
</gene>
<evidence type="ECO:0000313" key="2">
    <source>
        <dbReference type="Proteomes" id="UP001220256"/>
    </source>
</evidence>
<name>A0ABQ8W969_PENCH</name>
<comment type="caution">
    <text evidence="1">The sequence shown here is derived from an EMBL/GenBank/DDBJ whole genome shotgun (WGS) entry which is preliminary data.</text>
</comment>
<protein>
    <submittedName>
        <fullName evidence="1">Uncharacterized protein</fullName>
    </submittedName>
</protein>
<dbReference type="EMBL" id="JAPVEB010000007">
    <property type="protein sequence ID" value="KAJ5260707.1"/>
    <property type="molecule type" value="Genomic_DNA"/>
</dbReference>
<sequence length="426" mass="48219">MRKFDKIKRSDYNSASEYIEEYQKQYHVLARFKAAPHPTHALSQVLANLELEVKKVHFITEEASKVKPKKMTLEKQQSWKAFQMQLLILAMVAEVVVETEVVVEETEVAKAVTTPATIAPSPPKTPMLLTALQRRRRKVSGSSLLTTKTFMTTLARCATAPPRRTTVTCALSADLDGILQRDALISARPPHLHRSRPRQQEGQSNMVITTASSVDRTNDWLLDTGSSKTLTYDLEDFHTYQIDHPNLAYVYKDYSGKRVVTLGHREIIIYAALPNGKTHSFMTTRYYSPGGHRKLFKEQDISYDTRTRHLTDDKGDIVGYTDMTSGVPYLISPKDKDLNEVLSDSDSDSDSDKDINTINKVTAYEVHRRLGHTGKAYIASTLQYIDILTVTPIFVVNRNKRYLGNPKLECKTQHRNSTSTPSQLNL</sequence>